<feature type="compositionally biased region" description="Acidic residues" evidence="1">
    <location>
        <begin position="222"/>
        <end position="246"/>
    </location>
</feature>
<gene>
    <name evidence="2" type="ORF">ACHAWU_002858</name>
</gene>
<evidence type="ECO:0000313" key="3">
    <source>
        <dbReference type="Proteomes" id="UP001530293"/>
    </source>
</evidence>
<evidence type="ECO:0000313" key="2">
    <source>
        <dbReference type="EMBL" id="KAL3757938.1"/>
    </source>
</evidence>
<feature type="region of interest" description="Disordered" evidence="1">
    <location>
        <begin position="185"/>
        <end position="300"/>
    </location>
</feature>
<sequence length="388" mass="43755">MTVDGASHTTHRIAATYQPSMKVLPSIMVMAPQLYCLVCLVAFVEFQCHAFKPLSQRSTLSLSGNLLRSRSYYSWHRSTSLPSSLYSIRGGSSEQEIDDEYDEDDTSYYEDFIASFESELAEIRREAELEAENEMKKLLGLVDNDEAVEDNDEEEEEEEEEEPKIIEPEYQGIADASNEIDQYEAIDGDSDVSEEKNIERTLEEDETNESNDCGRELRGDESMDQQDIDNDGEDNAEEDIDEEDERDVTGGFSESVDVTMDSTEPLGTSMDDPTINSEEIGSSREIKPKSPKKKSKAYKKKKKKVKARIDVAVESDTSDGGRLDIIGESVQLTSTRDNDEEVAETHQKGVWYYLRSDLGRALCLFLATIIVAILTKRLERQMEAEGTI</sequence>
<keyword evidence="3" id="KW-1185">Reference proteome</keyword>
<feature type="compositionally biased region" description="Basic residues" evidence="1">
    <location>
        <begin position="289"/>
        <end position="300"/>
    </location>
</feature>
<protein>
    <submittedName>
        <fullName evidence="2">Uncharacterized protein</fullName>
    </submittedName>
</protein>
<feature type="compositionally biased region" description="Basic and acidic residues" evidence="1">
    <location>
        <begin position="212"/>
        <end position="221"/>
    </location>
</feature>
<comment type="caution">
    <text evidence="2">The sequence shown here is derived from an EMBL/GenBank/DDBJ whole genome shotgun (WGS) entry which is preliminary data.</text>
</comment>
<dbReference type="Proteomes" id="UP001530293">
    <property type="component" value="Unassembled WGS sequence"/>
</dbReference>
<accession>A0ABD3M1T5</accession>
<feature type="region of interest" description="Disordered" evidence="1">
    <location>
        <begin position="137"/>
        <end position="171"/>
    </location>
</feature>
<dbReference type="AlphaFoldDB" id="A0ABD3M1T5"/>
<name>A0ABD3M1T5_9STRA</name>
<feature type="compositionally biased region" description="Acidic residues" evidence="1">
    <location>
        <begin position="143"/>
        <end position="162"/>
    </location>
</feature>
<dbReference type="EMBL" id="JALLBG020000247">
    <property type="protein sequence ID" value="KAL3757938.1"/>
    <property type="molecule type" value="Genomic_DNA"/>
</dbReference>
<evidence type="ECO:0000256" key="1">
    <source>
        <dbReference type="SAM" id="MobiDB-lite"/>
    </source>
</evidence>
<reference evidence="2 3" key="1">
    <citation type="submission" date="2024-10" db="EMBL/GenBank/DDBJ databases">
        <title>Updated reference genomes for cyclostephanoid diatoms.</title>
        <authorList>
            <person name="Roberts W.R."/>
            <person name="Alverson A.J."/>
        </authorList>
    </citation>
    <scope>NUCLEOTIDE SEQUENCE [LARGE SCALE GENOMIC DNA]</scope>
    <source>
        <strain evidence="2 3">AJA232-27</strain>
    </source>
</reference>
<organism evidence="2 3">
    <name type="scientific">Discostella pseudostelligera</name>
    <dbReference type="NCBI Taxonomy" id="259834"/>
    <lineage>
        <taxon>Eukaryota</taxon>
        <taxon>Sar</taxon>
        <taxon>Stramenopiles</taxon>
        <taxon>Ochrophyta</taxon>
        <taxon>Bacillariophyta</taxon>
        <taxon>Coscinodiscophyceae</taxon>
        <taxon>Thalassiosirophycidae</taxon>
        <taxon>Stephanodiscales</taxon>
        <taxon>Stephanodiscaceae</taxon>
        <taxon>Discostella</taxon>
    </lineage>
</organism>
<proteinExistence type="predicted"/>